<evidence type="ECO:0000256" key="2">
    <source>
        <dbReference type="ARBA" id="ARBA00022801"/>
    </source>
</evidence>
<dbReference type="Pfam" id="PF04616">
    <property type="entry name" value="Glyco_hydro_43"/>
    <property type="match status" value="1"/>
</dbReference>
<dbReference type="Proteomes" id="UP000517523">
    <property type="component" value="Unassembled WGS sequence"/>
</dbReference>
<evidence type="ECO:0000256" key="4">
    <source>
        <dbReference type="PIRSR" id="PIRSR606710-2"/>
    </source>
</evidence>
<reference evidence="6 7" key="1">
    <citation type="submission" date="2020-08" db="EMBL/GenBank/DDBJ databases">
        <title>Genomic Encyclopedia of Type Strains, Phase III (KMG-III): the genomes of soil and plant-associated and newly described type strains.</title>
        <authorList>
            <person name="Whitman W."/>
        </authorList>
    </citation>
    <scope>NUCLEOTIDE SEQUENCE [LARGE SCALE GENOMIC DNA]</scope>
    <source>
        <strain evidence="6 7">CECT 5831</strain>
    </source>
</reference>
<dbReference type="GO" id="GO:0005975">
    <property type="term" value="P:carbohydrate metabolic process"/>
    <property type="evidence" value="ECO:0007669"/>
    <property type="project" value="InterPro"/>
</dbReference>
<dbReference type="PANTHER" id="PTHR22925:SF3">
    <property type="entry name" value="GLYCOSYL HYDROLASE FAMILY PROTEIN 43"/>
    <property type="match status" value="1"/>
</dbReference>
<dbReference type="Gene3D" id="2.115.10.20">
    <property type="entry name" value="Glycosyl hydrolase domain, family 43"/>
    <property type="match status" value="1"/>
</dbReference>
<evidence type="ECO:0008006" key="8">
    <source>
        <dbReference type="Google" id="ProtNLM"/>
    </source>
</evidence>
<comment type="caution">
    <text evidence="6">The sequence shown here is derived from an EMBL/GenBank/DDBJ whole genome shotgun (WGS) entry which is preliminary data.</text>
</comment>
<sequence>METNTFFKPGQIWPDLEGNPIRSHGGGILKDNGAYYWFGEKRDGFITFPGISCYRSTDLLNWERLDDALKPVEEDGHDLHPNRIVERPKVIRNPRTGQYVMWMHIENKDYSLAHAGVAVSDRPEGPYQYISSCRPNDEESRDMTLYQDDDGSAYLIHASENNQTLHINLLSDDYLSMEGKWTQACEGLYREAPAVFKHRDTYYLIASGCTGFSPNASYYAVADSMLGEWKIQGSIARGTGAANTFYSQPTFALPVEDKNIVILMGDRWRFPNLSDTRHVWLPMIFEENGLAIEWFDEWNFEERTPGVYVDKAEGPIKPVNYFCAAQKNDETDQFMLDQGDTDELKVVASLGWSENSLQVNLRLEGEPLHLYNSKERIWEQDHIWISIGHFQFSFALLQDGSCYAVPGTHLDQLGMGTFFSSEATKHMCGHWLHTEGGFQVVLSIGRQAAPLPELSTGTELPVSIAVVRHTVSHNKKARVFAPAGWVWGDPRTYFRAVLQYHSNTKECLLCRQ</sequence>
<name>A0A839TK54_9BACL</name>
<evidence type="ECO:0000313" key="7">
    <source>
        <dbReference type="Proteomes" id="UP000517523"/>
    </source>
</evidence>
<evidence type="ECO:0000256" key="1">
    <source>
        <dbReference type="ARBA" id="ARBA00009865"/>
    </source>
</evidence>
<dbReference type="AlphaFoldDB" id="A0A839TK54"/>
<dbReference type="InterPro" id="IPR006710">
    <property type="entry name" value="Glyco_hydro_43"/>
</dbReference>
<gene>
    <name evidence="6" type="ORF">FHS19_001695</name>
</gene>
<keyword evidence="2 5" id="KW-0378">Hydrolase</keyword>
<comment type="similarity">
    <text evidence="1 5">Belongs to the glycosyl hydrolase 43 family.</text>
</comment>
<proteinExistence type="inferred from homology"/>
<evidence type="ECO:0000313" key="6">
    <source>
        <dbReference type="EMBL" id="MBB3127041.1"/>
    </source>
</evidence>
<evidence type="ECO:0000256" key="5">
    <source>
        <dbReference type="RuleBase" id="RU361187"/>
    </source>
</evidence>
<dbReference type="CDD" id="cd18825">
    <property type="entry name" value="GH43_CtGH43-like"/>
    <property type="match status" value="1"/>
</dbReference>
<protein>
    <recommendedName>
        <fullName evidence="8">Glycosyl hydrolase family 43</fullName>
    </recommendedName>
</protein>
<dbReference type="EMBL" id="JACHXJ010000001">
    <property type="protein sequence ID" value="MBB3127041.1"/>
    <property type="molecule type" value="Genomic_DNA"/>
</dbReference>
<dbReference type="InterPro" id="IPR023296">
    <property type="entry name" value="Glyco_hydro_beta-prop_sf"/>
</dbReference>
<dbReference type="RefSeq" id="WP_183581189.1">
    <property type="nucleotide sequence ID" value="NZ_JACHXJ010000001.1"/>
</dbReference>
<feature type="site" description="Important for catalytic activity, responsible for pKa modulation of the active site Glu and correct orientation of both the proton donor and substrate" evidence="4">
    <location>
        <position position="142"/>
    </location>
</feature>
<dbReference type="SUPFAM" id="SSF75005">
    <property type="entry name" value="Arabinanase/levansucrase/invertase"/>
    <property type="match status" value="1"/>
</dbReference>
<organism evidence="6 7">
    <name type="scientific">Paenibacillus rhizosphaerae</name>
    <dbReference type="NCBI Taxonomy" id="297318"/>
    <lineage>
        <taxon>Bacteria</taxon>
        <taxon>Bacillati</taxon>
        <taxon>Bacillota</taxon>
        <taxon>Bacilli</taxon>
        <taxon>Bacillales</taxon>
        <taxon>Paenibacillaceae</taxon>
        <taxon>Paenibacillus</taxon>
    </lineage>
</organism>
<dbReference type="PANTHER" id="PTHR22925">
    <property type="entry name" value="GLYCOSYL HYDROLASE 43 FAMILY MEMBER"/>
    <property type="match status" value="1"/>
</dbReference>
<dbReference type="GO" id="GO:0004553">
    <property type="term" value="F:hydrolase activity, hydrolyzing O-glycosyl compounds"/>
    <property type="evidence" value="ECO:0007669"/>
    <property type="project" value="InterPro"/>
</dbReference>
<keyword evidence="3 5" id="KW-0326">Glycosidase</keyword>
<accession>A0A839TK54</accession>
<evidence type="ECO:0000256" key="3">
    <source>
        <dbReference type="ARBA" id="ARBA00023295"/>
    </source>
</evidence>